<dbReference type="RefSeq" id="WP_379885465.1">
    <property type="nucleotide sequence ID" value="NZ_JBHSDI010000007.1"/>
</dbReference>
<gene>
    <name evidence="1" type="ORF">ACFOZ5_03540</name>
</gene>
<evidence type="ECO:0000313" key="2">
    <source>
        <dbReference type="Proteomes" id="UP001595798"/>
    </source>
</evidence>
<reference evidence="2" key="1">
    <citation type="journal article" date="2019" name="Int. J. Syst. Evol. Microbiol.">
        <title>The Global Catalogue of Microorganisms (GCM) 10K type strain sequencing project: providing services to taxonomists for standard genome sequencing and annotation.</title>
        <authorList>
            <consortium name="The Broad Institute Genomics Platform"/>
            <consortium name="The Broad Institute Genome Sequencing Center for Infectious Disease"/>
            <person name="Wu L."/>
            <person name="Ma J."/>
        </authorList>
    </citation>
    <scope>NUCLEOTIDE SEQUENCE [LARGE SCALE GENOMIC DNA]</scope>
    <source>
        <strain evidence="2">CECT 7297</strain>
    </source>
</reference>
<dbReference type="Proteomes" id="UP001595798">
    <property type="component" value="Unassembled WGS sequence"/>
</dbReference>
<name>A0ABV8QCM8_9GAMM</name>
<evidence type="ECO:0000313" key="1">
    <source>
        <dbReference type="EMBL" id="MFC4258102.1"/>
    </source>
</evidence>
<keyword evidence="2" id="KW-1185">Reference proteome</keyword>
<proteinExistence type="predicted"/>
<accession>A0ABV8QCM8</accession>
<comment type="caution">
    <text evidence="1">The sequence shown here is derived from an EMBL/GenBank/DDBJ whole genome shotgun (WGS) entry which is preliminary data.</text>
</comment>
<sequence>MAAFYDITFAPAARGEETQRLELRQVDELVFSVGDVVVDFAEAGSAVKTIEDHFGKPESVAIHFSGSSQDALSQVLDVMTKIGVQNVKAVAPGH</sequence>
<organism evidence="1 2">
    <name type="scientific">Marinobacter lacisalsi</name>
    <dbReference type="NCBI Taxonomy" id="475979"/>
    <lineage>
        <taxon>Bacteria</taxon>
        <taxon>Pseudomonadati</taxon>
        <taxon>Pseudomonadota</taxon>
        <taxon>Gammaproteobacteria</taxon>
        <taxon>Pseudomonadales</taxon>
        <taxon>Marinobacteraceae</taxon>
        <taxon>Marinobacter</taxon>
    </lineage>
</organism>
<dbReference type="EMBL" id="JBHSDI010000007">
    <property type="protein sequence ID" value="MFC4258102.1"/>
    <property type="molecule type" value="Genomic_DNA"/>
</dbReference>
<protein>
    <submittedName>
        <fullName evidence="1">Uncharacterized protein</fullName>
    </submittedName>
</protein>